<dbReference type="AlphaFoldDB" id="A0A420IFE1"/>
<reference evidence="1 2" key="1">
    <citation type="journal article" date="2018" name="BMC Genomics">
        <title>Comparative genome analyses reveal sequence features reflecting distinct modes of host-adaptation between dicot and monocot powdery mildew.</title>
        <authorList>
            <person name="Wu Y."/>
            <person name="Ma X."/>
            <person name="Pan Z."/>
            <person name="Kale S.D."/>
            <person name="Song Y."/>
            <person name="King H."/>
            <person name="Zhang Q."/>
            <person name="Presley C."/>
            <person name="Deng X."/>
            <person name="Wei C.I."/>
            <person name="Xiao S."/>
        </authorList>
    </citation>
    <scope>NUCLEOTIDE SEQUENCE [LARGE SCALE GENOMIC DNA]</scope>
    <source>
        <strain evidence="1">UMSG1</strain>
    </source>
</reference>
<protein>
    <submittedName>
        <fullName evidence="1">Uncharacterized protein</fullName>
    </submittedName>
</protein>
<dbReference type="EMBL" id="MCBS01024543">
    <property type="protein sequence ID" value="RKF73212.1"/>
    <property type="molecule type" value="Genomic_DNA"/>
</dbReference>
<evidence type="ECO:0000313" key="2">
    <source>
        <dbReference type="Proteomes" id="UP000285326"/>
    </source>
</evidence>
<dbReference type="Proteomes" id="UP000285326">
    <property type="component" value="Unassembled WGS sequence"/>
</dbReference>
<sequence>MISDNTEFKTKDLLRQFDFPVVYAIPATTHTGKTARTLAIDAKIMAAISIRSSMMPKILLTPQLKIIHHYNYTRVES</sequence>
<name>A0A420IFE1_9PEZI</name>
<comment type="caution">
    <text evidence="1">The sequence shown here is derived from an EMBL/GenBank/DDBJ whole genome shotgun (WGS) entry which is preliminary data.</text>
</comment>
<proteinExistence type="predicted"/>
<gene>
    <name evidence="1" type="ORF">GcM1_245120</name>
</gene>
<evidence type="ECO:0000313" key="1">
    <source>
        <dbReference type="EMBL" id="RKF73212.1"/>
    </source>
</evidence>
<organism evidence="1 2">
    <name type="scientific">Golovinomyces cichoracearum</name>
    <dbReference type="NCBI Taxonomy" id="62708"/>
    <lineage>
        <taxon>Eukaryota</taxon>
        <taxon>Fungi</taxon>
        <taxon>Dikarya</taxon>
        <taxon>Ascomycota</taxon>
        <taxon>Pezizomycotina</taxon>
        <taxon>Leotiomycetes</taxon>
        <taxon>Erysiphales</taxon>
        <taxon>Erysiphaceae</taxon>
        <taxon>Golovinomyces</taxon>
    </lineage>
</organism>
<accession>A0A420IFE1</accession>